<dbReference type="SUPFAM" id="SSF53850">
    <property type="entry name" value="Periplasmic binding protein-like II"/>
    <property type="match status" value="1"/>
</dbReference>
<comment type="caution">
    <text evidence="5">The sequence shown here is derived from an EMBL/GenBank/DDBJ whole genome shotgun (WGS) entry which is preliminary data.</text>
</comment>
<evidence type="ECO:0000256" key="3">
    <source>
        <dbReference type="ARBA" id="ARBA00022729"/>
    </source>
</evidence>
<dbReference type="EMBL" id="LABX01000155">
    <property type="protein sequence ID" value="KMO31454.1"/>
    <property type="molecule type" value="Genomic_DNA"/>
</dbReference>
<dbReference type="OrthoDB" id="9803988at2"/>
<dbReference type="GO" id="GO:0015833">
    <property type="term" value="P:peptide transport"/>
    <property type="evidence" value="ECO:0007669"/>
    <property type="project" value="TreeGrafter"/>
</dbReference>
<evidence type="ECO:0000313" key="6">
    <source>
        <dbReference type="Proteomes" id="UP000035929"/>
    </source>
</evidence>
<dbReference type="PIRSF" id="PIRSF002741">
    <property type="entry name" value="MppA"/>
    <property type="match status" value="1"/>
</dbReference>
<protein>
    <submittedName>
        <fullName evidence="5">ABC transporter substrate-binding protein</fullName>
    </submittedName>
</protein>
<dbReference type="GO" id="GO:0043190">
    <property type="term" value="C:ATP-binding cassette (ABC) transporter complex"/>
    <property type="evidence" value="ECO:0007669"/>
    <property type="project" value="InterPro"/>
</dbReference>
<dbReference type="PANTHER" id="PTHR30290">
    <property type="entry name" value="PERIPLASMIC BINDING COMPONENT OF ABC TRANSPORTER"/>
    <property type="match status" value="1"/>
</dbReference>
<evidence type="ECO:0000259" key="4">
    <source>
        <dbReference type="Pfam" id="PF00496"/>
    </source>
</evidence>
<name>A0A0J6SCQ4_9HYPH</name>
<evidence type="ECO:0000256" key="1">
    <source>
        <dbReference type="ARBA" id="ARBA00004418"/>
    </source>
</evidence>
<sequence>MRAGRIRRAGAGAARRLAGPLAGLLAVPLAAPLAGLLIAGAAGPALAGKGNDTLVYASDSEPENLSPYHNNLREGVILARNVWDTLIYRDPATGQHQPMLATAWTWVDPVTLDLTIRDGVTFHNGDALTPEDVAFTFNYVLTPEAKVVTKGNVDWMKSTEVTGPHSVRIHLKAPFPAALEYLSGPTPILPAAYFRRVGLDGFSKAPVGTGPYRIVSTESGKGVKMVRNDKYWPGSPIGQAKIGKLEFRIIPDGDSRMAELMTGGVDWIWRVPADQAEQLKRDPTLTVLSAETMRVGFLQFDVLGRAVANSPLKDVRVRQAISHAIDRKAMVDNLVRGGSRVMNALCFIEQFGCTEEGVPAYPYDPAKARALLKEAGYGNGFEIDLSAYRERDYAEAVIGYLRAVGIRAKLNYLRYAAMRDALRAGKTSIGYQTWGSFSINDISAFTGVYFRGGEEDLTRDPTVIADLQAGDSSTDPAIRKAKYKEALTRIAGQAYALPMFSYPSNYAFTADLAFTAQADEVPRFYAASWKK</sequence>
<dbReference type="PATRIC" id="fig|270351.6.peg.1650"/>
<evidence type="ECO:0000313" key="5">
    <source>
        <dbReference type="EMBL" id="KMO31454.1"/>
    </source>
</evidence>
<dbReference type="Pfam" id="PF00496">
    <property type="entry name" value="SBP_bac_5"/>
    <property type="match status" value="1"/>
</dbReference>
<feature type="domain" description="Solute-binding protein family 5" evidence="4">
    <location>
        <begin position="97"/>
        <end position="449"/>
    </location>
</feature>
<dbReference type="PANTHER" id="PTHR30290:SF38">
    <property type="entry name" value="D,D-DIPEPTIDE-BINDING PERIPLASMIC PROTEIN DDPA-RELATED"/>
    <property type="match status" value="1"/>
</dbReference>
<gene>
    <name evidence="5" type="ORF">VP06_19775</name>
</gene>
<accession>A0A0J6SCQ4</accession>
<dbReference type="InterPro" id="IPR000914">
    <property type="entry name" value="SBP_5_dom"/>
</dbReference>
<comment type="subcellular location">
    <subcellularLocation>
        <location evidence="1">Periplasm</location>
    </subcellularLocation>
</comment>
<keyword evidence="3" id="KW-0732">Signal</keyword>
<dbReference type="InterPro" id="IPR030678">
    <property type="entry name" value="Peptide/Ni-bd"/>
</dbReference>
<dbReference type="Proteomes" id="UP000035929">
    <property type="component" value="Unassembled WGS sequence"/>
</dbReference>
<organism evidence="5 6">
    <name type="scientific">Methylobacterium aquaticum</name>
    <dbReference type="NCBI Taxonomy" id="270351"/>
    <lineage>
        <taxon>Bacteria</taxon>
        <taxon>Pseudomonadati</taxon>
        <taxon>Pseudomonadota</taxon>
        <taxon>Alphaproteobacteria</taxon>
        <taxon>Hyphomicrobiales</taxon>
        <taxon>Methylobacteriaceae</taxon>
        <taxon>Methylobacterium</taxon>
    </lineage>
</organism>
<dbReference type="Gene3D" id="3.90.76.10">
    <property type="entry name" value="Dipeptide-binding Protein, Domain 1"/>
    <property type="match status" value="1"/>
</dbReference>
<reference evidence="5 6" key="1">
    <citation type="submission" date="2015-03" db="EMBL/GenBank/DDBJ databases">
        <title>Genome sequencing of Methylobacterium aquaticum DSM16371 type strain.</title>
        <authorList>
            <person name="Chaudhry V."/>
            <person name="Patil P.B."/>
        </authorList>
    </citation>
    <scope>NUCLEOTIDE SEQUENCE [LARGE SCALE GENOMIC DNA]</scope>
    <source>
        <strain evidence="5 6">DSM 16371</strain>
    </source>
</reference>
<dbReference type="GO" id="GO:0030288">
    <property type="term" value="C:outer membrane-bounded periplasmic space"/>
    <property type="evidence" value="ECO:0007669"/>
    <property type="project" value="UniProtKB-ARBA"/>
</dbReference>
<evidence type="ECO:0000256" key="2">
    <source>
        <dbReference type="ARBA" id="ARBA00005695"/>
    </source>
</evidence>
<dbReference type="Gene3D" id="3.10.105.10">
    <property type="entry name" value="Dipeptide-binding Protein, Domain 3"/>
    <property type="match status" value="1"/>
</dbReference>
<dbReference type="InterPro" id="IPR039424">
    <property type="entry name" value="SBP_5"/>
</dbReference>
<proteinExistence type="inferred from homology"/>
<dbReference type="CDD" id="cd08515">
    <property type="entry name" value="PBP2_NikA_DppA_OppA_like_10"/>
    <property type="match status" value="1"/>
</dbReference>
<dbReference type="AlphaFoldDB" id="A0A0J6SCQ4"/>
<dbReference type="Gene3D" id="3.40.190.10">
    <property type="entry name" value="Periplasmic binding protein-like II"/>
    <property type="match status" value="1"/>
</dbReference>
<comment type="similarity">
    <text evidence="2">Belongs to the bacterial solute-binding protein 5 family.</text>
</comment>
<dbReference type="GO" id="GO:1904680">
    <property type="term" value="F:peptide transmembrane transporter activity"/>
    <property type="evidence" value="ECO:0007669"/>
    <property type="project" value="TreeGrafter"/>
</dbReference>